<dbReference type="Proteomes" id="UP000578531">
    <property type="component" value="Unassembled WGS sequence"/>
</dbReference>
<evidence type="ECO:0000313" key="2">
    <source>
        <dbReference type="EMBL" id="KAF6226581.1"/>
    </source>
</evidence>
<keyword evidence="4" id="KW-1185">Reference proteome</keyword>
<evidence type="ECO:0000256" key="1">
    <source>
        <dbReference type="SAM" id="SignalP"/>
    </source>
</evidence>
<comment type="caution">
    <text evidence="2">The sequence shown here is derived from an EMBL/GenBank/DDBJ whole genome shotgun (WGS) entry which is preliminary data.</text>
</comment>
<dbReference type="GeneID" id="59291029"/>
<evidence type="ECO:0000313" key="3">
    <source>
        <dbReference type="EMBL" id="KAF6232273.1"/>
    </source>
</evidence>
<evidence type="ECO:0000313" key="4">
    <source>
        <dbReference type="Proteomes" id="UP000578531"/>
    </source>
</evidence>
<dbReference type="EMBL" id="JACCJC010000049">
    <property type="protein sequence ID" value="KAF6232273.1"/>
    <property type="molecule type" value="Genomic_DNA"/>
</dbReference>
<organism evidence="2 4">
    <name type="scientific">Letharia columbiana</name>
    <dbReference type="NCBI Taxonomy" id="112416"/>
    <lineage>
        <taxon>Eukaryota</taxon>
        <taxon>Fungi</taxon>
        <taxon>Dikarya</taxon>
        <taxon>Ascomycota</taxon>
        <taxon>Pezizomycotina</taxon>
        <taxon>Lecanoromycetes</taxon>
        <taxon>OSLEUM clade</taxon>
        <taxon>Lecanoromycetidae</taxon>
        <taxon>Lecanorales</taxon>
        <taxon>Lecanorineae</taxon>
        <taxon>Parmeliaceae</taxon>
        <taxon>Letharia</taxon>
    </lineage>
</organism>
<accession>A0A8H6FFV1</accession>
<gene>
    <name evidence="3" type="ORF">HO173_009378</name>
    <name evidence="2" type="ORF">HO173_012480</name>
</gene>
<dbReference type="RefSeq" id="XP_037161702.1">
    <property type="nucleotide sequence ID" value="XM_037311268.1"/>
</dbReference>
<protein>
    <submittedName>
        <fullName evidence="2">Uncharacterized protein</fullName>
    </submittedName>
</protein>
<name>A0A8H6FFV1_9LECA</name>
<reference evidence="2" key="2">
    <citation type="submission" date="2020-05" db="EMBL/GenBank/DDBJ databases">
        <authorList>
            <person name="Mckenzie S.K."/>
            <person name="Walston R.F."/>
            <person name="Allen J.L."/>
        </authorList>
    </citation>
    <scope>NUCLEOTIDE SEQUENCE</scope>
    <source>
        <strain evidence="2">WasteWater2</strain>
    </source>
</reference>
<keyword evidence="1" id="KW-0732">Signal</keyword>
<dbReference type="AlphaFoldDB" id="A0A8H6FFV1"/>
<feature type="signal peptide" evidence="1">
    <location>
        <begin position="1"/>
        <end position="19"/>
    </location>
</feature>
<dbReference type="EMBL" id="JACCJC010000092">
    <property type="protein sequence ID" value="KAF6226581.1"/>
    <property type="molecule type" value="Genomic_DNA"/>
</dbReference>
<sequence length="231" mass="23798">MPSLRTLAALAAVLATATASSITFTNAAAKDICYMAEVSSGTFPMTTPCGLGTGIAVKAGQTTSVALDPTFNGALTAWTAGVRGARYEVNFAATAGSTWYDADYQLGMSDGTLGPSDHRRLADGRPSASGEPDTLAKANAAWPQTPNRAALLAYPDYIRQGSDGGLGFVYCDGEAPPVVVDFFQVTAEFDAYIDAGSVAGVTPAAADAEAVRMADAQSLRVDTQDMLIVAH</sequence>
<dbReference type="OrthoDB" id="5362251at2759"/>
<reference evidence="2 4" key="1">
    <citation type="journal article" date="2020" name="Genomics">
        <title>Complete, high-quality genomes from long-read metagenomic sequencing of two wolf lichen thalli reveals enigmatic genome architecture.</title>
        <authorList>
            <person name="McKenzie S.K."/>
            <person name="Walston R.F."/>
            <person name="Allen J.L."/>
        </authorList>
    </citation>
    <scope>NUCLEOTIDE SEQUENCE [LARGE SCALE GENOMIC DNA]</scope>
    <source>
        <strain evidence="2">WasteWater2</strain>
    </source>
</reference>
<proteinExistence type="predicted"/>
<feature type="chain" id="PRO_5036266513" evidence="1">
    <location>
        <begin position="20"/>
        <end position="231"/>
    </location>
</feature>